<dbReference type="Proteomes" id="UP000683428">
    <property type="component" value="Chromosome"/>
</dbReference>
<dbReference type="EMBL" id="CP064782">
    <property type="protein sequence ID" value="QWT48209.1"/>
    <property type="molecule type" value="Genomic_DNA"/>
</dbReference>
<organism evidence="8 9">
    <name type="scientific">Azospira inquinata</name>
    <dbReference type="NCBI Taxonomy" id="2785627"/>
    <lineage>
        <taxon>Bacteria</taxon>
        <taxon>Pseudomonadati</taxon>
        <taxon>Pseudomonadota</taxon>
        <taxon>Betaproteobacteria</taxon>
        <taxon>Rhodocyclales</taxon>
        <taxon>Rhodocyclaceae</taxon>
        <taxon>Azospira</taxon>
    </lineage>
</organism>
<keyword evidence="9" id="KW-1185">Reference proteome</keyword>
<evidence type="ECO:0000256" key="3">
    <source>
        <dbReference type="ARBA" id="ARBA00022691"/>
    </source>
</evidence>
<dbReference type="InterPro" id="IPR040758">
    <property type="entry name" value="PrmC_N"/>
</dbReference>
<gene>
    <name evidence="5 8" type="primary">prmC</name>
    <name evidence="8" type="ORF">Azoinq_10065</name>
</gene>
<dbReference type="KEGG" id="aiq:Azoinq_10065"/>
<dbReference type="InterPro" id="IPR019874">
    <property type="entry name" value="RF_methyltr_PrmC"/>
</dbReference>
<dbReference type="InterPro" id="IPR050320">
    <property type="entry name" value="N5-glutamine_MTase"/>
</dbReference>
<dbReference type="Pfam" id="PF17827">
    <property type="entry name" value="PrmC_N"/>
    <property type="match status" value="1"/>
</dbReference>
<evidence type="ECO:0000256" key="4">
    <source>
        <dbReference type="ARBA" id="ARBA00048391"/>
    </source>
</evidence>
<proteinExistence type="inferred from homology"/>
<feature type="binding site" evidence="5">
    <location>
        <position position="189"/>
    </location>
    <ligand>
        <name>S-adenosyl-L-methionine</name>
        <dbReference type="ChEBI" id="CHEBI:59789"/>
    </ligand>
</feature>
<dbReference type="PANTHER" id="PTHR18895:SF74">
    <property type="entry name" value="MTRF1L RELEASE FACTOR GLUTAMINE METHYLTRANSFERASE"/>
    <property type="match status" value="1"/>
</dbReference>
<feature type="domain" description="Release factor glutamine methyltransferase N-terminal" evidence="7">
    <location>
        <begin position="25"/>
        <end position="79"/>
    </location>
</feature>
<dbReference type="RefSeq" id="WP_216129465.1">
    <property type="nucleotide sequence ID" value="NZ_CP064782.1"/>
</dbReference>
<accession>A0A975SLT7</accession>
<evidence type="ECO:0000256" key="2">
    <source>
        <dbReference type="ARBA" id="ARBA00022679"/>
    </source>
</evidence>
<dbReference type="InterPro" id="IPR004556">
    <property type="entry name" value="HemK-like"/>
</dbReference>
<comment type="similarity">
    <text evidence="5">Belongs to the protein N5-glutamine methyltransferase family. PrmC subfamily.</text>
</comment>
<keyword evidence="2 5" id="KW-0808">Transferase</keyword>
<sequence length="290" mass="31475">MNSVLTPRADLPTLAQVVCQVKGRIPRMDARLLLQHTLGIDHVQFLTHGERRLTPAQLEQFMGLVMRREREEPLAYLTGEREFYGRSFHVSPAVLIPRPDTELLVMLALEHVRHRPAPRIADLGTGSGAVAVTLALECPTARVTATDLSPDALAVARANGERLGARVDFRQGDWLTPLAGERFDLIVSNPPYVAAQDPHLAQNGLPFEPDLALTDGGDGLACLRTIVAAAPACLVPGGWLFLEHGYDQAAAVRELLRAAGFKDIASRRDLGDIERVSGGRLPRADGDLAD</sequence>
<keyword evidence="1 5" id="KW-0489">Methyltransferase</keyword>
<feature type="binding site" evidence="5">
    <location>
        <begin position="124"/>
        <end position="128"/>
    </location>
    <ligand>
        <name>S-adenosyl-L-methionine</name>
        <dbReference type="ChEBI" id="CHEBI:59789"/>
    </ligand>
</feature>
<evidence type="ECO:0000259" key="7">
    <source>
        <dbReference type="Pfam" id="PF17827"/>
    </source>
</evidence>
<protein>
    <recommendedName>
        <fullName evidence="5">Release factor glutamine methyltransferase</fullName>
        <shortName evidence="5">RF MTase</shortName>
        <ecNumber evidence="5">2.1.1.297</ecNumber>
    </recommendedName>
    <alternativeName>
        <fullName evidence="5">N5-glutamine methyltransferase PrmC</fullName>
    </alternativeName>
    <alternativeName>
        <fullName evidence="5">Protein-(glutamine-N5) MTase PrmC</fullName>
    </alternativeName>
    <alternativeName>
        <fullName evidence="5">Protein-glutamine N-methyltransferase PrmC</fullName>
    </alternativeName>
</protein>
<dbReference type="PROSITE" id="PS00092">
    <property type="entry name" value="N6_MTASE"/>
    <property type="match status" value="1"/>
</dbReference>
<evidence type="ECO:0000313" key="9">
    <source>
        <dbReference type="Proteomes" id="UP000683428"/>
    </source>
</evidence>
<comment type="catalytic activity">
    <reaction evidence="4 5">
        <text>L-glutaminyl-[peptide chain release factor] + S-adenosyl-L-methionine = N(5)-methyl-L-glutaminyl-[peptide chain release factor] + S-adenosyl-L-homocysteine + H(+)</text>
        <dbReference type="Rhea" id="RHEA:42896"/>
        <dbReference type="Rhea" id="RHEA-COMP:10271"/>
        <dbReference type="Rhea" id="RHEA-COMP:10272"/>
        <dbReference type="ChEBI" id="CHEBI:15378"/>
        <dbReference type="ChEBI" id="CHEBI:30011"/>
        <dbReference type="ChEBI" id="CHEBI:57856"/>
        <dbReference type="ChEBI" id="CHEBI:59789"/>
        <dbReference type="ChEBI" id="CHEBI:61891"/>
        <dbReference type="EC" id="2.1.1.297"/>
    </reaction>
</comment>
<reference evidence="8" key="1">
    <citation type="submission" date="2020-11" db="EMBL/GenBank/DDBJ databases">
        <title>Azospira inquinata sp. nov.</title>
        <authorList>
            <person name="Moe W.M."/>
            <person name="Mikes M.C."/>
        </authorList>
    </citation>
    <scope>NUCLEOTIDE SEQUENCE</scope>
    <source>
        <strain evidence="8">Azo-3</strain>
    </source>
</reference>
<dbReference type="CDD" id="cd02440">
    <property type="entry name" value="AdoMet_MTases"/>
    <property type="match status" value="1"/>
</dbReference>
<dbReference type="GO" id="GO:0003676">
    <property type="term" value="F:nucleic acid binding"/>
    <property type="evidence" value="ECO:0007669"/>
    <property type="project" value="InterPro"/>
</dbReference>
<feature type="binding site" evidence="5">
    <location>
        <position position="174"/>
    </location>
    <ligand>
        <name>S-adenosyl-L-methionine</name>
        <dbReference type="ChEBI" id="CHEBI:59789"/>
    </ligand>
</feature>
<dbReference type="AlphaFoldDB" id="A0A975SLT7"/>
<evidence type="ECO:0000256" key="5">
    <source>
        <dbReference type="HAMAP-Rule" id="MF_02126"/>
    </source>
</evidence>
<dbReference type="InterPro" id="IPR002052">
    <property type="entry name" value="DNA_methylase_N6_adenine_CS"/>
</dbReference>
<keyword evidence="3 5" id="KW-0949">S-adenosyl-L-methionine</keyword>
<evidence type="ECO:0000256" key="1">
    <source>
        <dbReference type="ARBA" id="ARBA00022603"/>
    </source>
</evidence>
<dbReference type="NCBIfam" id="TIGR03534">
    <property type="entry name" value="RF_mod_PrmC"/>
    <property type="match status" value="1"/>
</dbReference>
<dbReference type="InterPro" id="IPR007848">
    <property type="entry name" value="Small_mtfrase_dom"/>
</dbReference>
<feature type="binding site" evidence="5">
    <location>
        <begin position="189"/>
        <end position="192"/>
    </location>
    <ligand>
        <name>substrate</name>
    </ligand>
</feature>
<dbReference type="GO" id="GO:0102559">
    <property type="term" value="F:peptide chain release factor N(5)-glutamine methyltransferase activity"/>
    <property type="evidence" value="ECO:0007669"/>
    <property type="project" value="UniProtKB-EC"/>
</dbReference>
<dbReference type="FunFam" id="3.40.50.150:FF:000053">
    <property type="entry name" value="Release factor glutamine methyltransferase"/>
    <property type="match status" value="1"/>
</dbReference>
<dbReference type="EC" id="2.1.1.297" evidence="5"/>
<dbReference type="HAMAP" id="MF_02126">
    <property type="entry name" value="RF_methyltr_PrmC"/>
    <property type="match status" value="1"/>
</dbReference>
<dbReference type="PANTHER" id="PTHR18895">
    <property type="entry name" value="HEMK METHYLTRANSFERASE"/>
    <property type="match status" value="1"/>
</dbReference>
<feature type="domain" description="Methyltransferase small" evidence="6">
    <location>
        <begin position="108"/>
        <end position="197"/>
    </location>
</feature>
<evidence type="ECO:0000313" key="8">
    <source>
        <dbReference type="EMBL" id="QWT48209.1"/>
    </source>
</evidence>
<dbReference type="GO" id="GO:0032259">
    <property type="term" value="P:methylation"/>
    <property type="evidence" value="ECO:0007669"/>
    <property type="project" value="UniProtKB-KW"/>
</dbReference>
<dbReference type="NCBIfam" id="TIGR00536">
    <property type="entry name" value="hemK_fam"/>
    <property type="match status" value="1"/>
</dbReference>
<name>A0A975SLT7_9RHOO</name>
<feature type="binding site" evidence="5">
    <location>
        <position position="147"/>
    </location>
    <ligand>
        <name>S-adenosyl-L-methionine</name>
        <dbReference type="ChEBI" id="CHEBI:59789"/>
    </ligand>
</feature>
<dbReference type="Pfam" id="PF05175">
    <property type="entry name" value="MTS"/>
    <property type="match status" value="1"/>
</dbReference>
<comment type="function">
    <text evidence="5">Methylates the class 1 translation termination release factors RF1/PrfA and RF2/PrfB on the glutamine residue of the universally conserved GGQ motif.</text>
</comment>
<evidence type="ECO:0000259" key="6">
    <source>
        <dbReference type="Pfam" id="PF05175"/>
    </source>
</evidence>